<dbReference type="InterPro" id="IPR028994">
    <property type="entry name" value="Integrin_alpha_N"/>
</dbReference>
<gene>
    <name evidence="4" type="ORF">Q5H92_09270</name>
</gene>
<evidence type="ECO:0000256" key="2">
    <source>
        <dbReference type="SAM" id="SignalP"/>
    </source>
</evidence>
<dbReference type="PANTHER" id="PTHR46580">
    <property type="entry name" value="SENSOR KINASE-RELATED"/>
    <property type="match status" value="1"/>
</dbReference>
<dbReference type="InterPro" id="IPR026444">
    <property type="entry name" value="Secre_tail"/>
</dbReference>
<evidence type="ECO:0000313" key="5">
    <source>
        <dbReference type="Proteomes" id="UP001167796"/>
    </source>
</evidence>
<dbReference type="Pfam" id="PF13205">
    <property type="entry name" value="Big_5"/>
    <property type="match status" value="2"/>
</dbReference>
<comment type="caution">
    <text evidence="4">The sequence shown here is derived from an EMBL/GenBank/DDBJ whole genome shotgun (WGS) entry which is preliminary data.</text>
</comment>
<accession>A0ABT9AAZ9</accession>
<dbReference type="InterPro" id="IPR013517">
    <property type="entry name" value="FG-GAP"/>
</dbReference>
<dbReference type="RefSeq" id="WP_305011232.1">
    <property type="nucleotide sequence ID" value="NZ_JAUQSX010000004.1"/>
</dbReference>
<keyword evidence="1 2" id="KW-0732">Signal</keyword>
<feature type="chain" id="PRO_5046786727" evidence="2">
    <location>
        <begin position="29"/>
        <end position="1034"/>
    </location>
</feature>
<dbReference type="Pfam" id="PF13517">
    <property type="entry name" value="FG-GAP_3"/>
    <property type="match status" value="4"/>
</dbReference>
<keyword evidence="5" id="KW-1185">Reference proteome</keyword>
<dbReference type="EMBL" id="JAUQSX010000004">
    <property type="protein sequence ID" value="MDO7846544.1"/>
    <property type="molecule type" value="Genomic_DNA"/>
</dbReference>
<feature type="signal peptide" evidence="2">
    <location>
        <begin position="1"/>
        <end position="28"/>
    </location>
</feature>
<dbReference type="Proteomes" id="UP001167796">
    <property type="component" value="Unassembled WGS sequence"/>
</dbReference>
<name>A0ABT9AAZ9_9BACT</name>
<dbReference type="InterPro" id="IPR032812">
    <property type="entry name" value="SbsA_Ig"/>
</dbReference>
<feature type="domain" description="SbsA Ig-like" evidence="3">
    <location>
        <begin position="29"/>
        <end position="123"/>
    </location>
</feature>
<evidence type="ECO:0000256" key="1">
    <source>
        <dbReference type="ARBA" id="ARBA00022729"/>
    </source>
</evidence>
<sequence>MTHSLPVLFSQRLLIAFICCLGSGSLAAQPIVTALAPARNTQMPRTASVGVTLSQAVDARSVRALRVYSAQQGGRKSGAVALSGSQLTFAPAAGFKAGETVWATLDTAARTVGRVPLARPHVWQLTAAAASSSGVFSGGTALTLPVGTSALVSGDVDGDGDLDVLALNDRTLSTRLNDGTGSFYPRPDVALAVATLAAALGDMDGDGDLDLVVTSGSSSSGTGFCNVYANDGSGGFTQQPALNLYFTPYQSLGLADMDGDNDLDVVLALSSGTVQVCLNNGAGSFPTFTSFNLAGLIGVAVGDVDSDGDLDLVVVDASNSALAVRFNNGRAIFSAGTSVAVGSFPEAVLLADFDGDGDLDAVSRNFVPATRVYSLSVRLNSGSGAFSGGSTVALVGDAKDFAAKDVDGDGDVDLLATDVQNNRVVVRLNGGTGAFTPGTDVRVSAEPSLLGLADIDDDGDVDLLAVGYGSSLASSTTEIAVRRNGGNPVPAYAVTAVAPAAYRPAARTTAVSVTFPAAMSSAAASVASLRVFGSQAGGRKAGVAAAVGSTVSLAPAMPFRPGELVRATVTKAARNAAGVPLAVPYVWQFTAAATGGTGQFSGGSDLVLSGSYPWCLRLADVDGDYDLDIVSSYGATAGVQPTPVLVRLNNGTGIFGAPTPLLGATVSAAQFEFGDVDSDGDLDFVGGTTTALQRSSPVWLNNGTGTFVAGGSIENTPAGDLGLGDLDGDGDLDMVVYGGVRLNDGQGNFYGHGALNLNVRTCFLADLDADGDLDLLMGYSGALETYRYLNDGTGAFGPPAPLNNRALVDDYLVNDFDGDGDPDLVLPASSGGTAVWANNGSATFSSGPAIGTSGEYPLAAGDVDGDGDLDVLTTGRFAGTNLLLNNGRGVLSAGPAVLNLSVERAALGDLDGDGDLDAVAVGYSINNAATQSYNSWHIRFNGTTVSASKAAQAAVALQAWPNPVQAGTALRVRLTRPASGATLTLQTLLGQTLRTQLCGDGETTVSTESLAPGIYLLTLQLASQAPVTQRVVIQ</sequence>
<feature type="domain" description="SbsA Ig-like" evidence="3">
    <location>
        <begin position="493"/>
        <end position="590"/>
    </location>
</feature>
<evidence type="ECO:0000313" key="4">
    <source>
        <dbReference type="EMBL" id="MDO7846544.1"/>
    </source>
</evidence>
<protein>
    <submittedName>
        <fullName evidence="4">T9SS type A sorting domain-containing protein</fullName>
    </submittedName>
</protein>
<organism evidence="4 5">
    <name type="scientific">Hymenobacter mellowenesis</name>
    <dbReference type="NCBI Taxonomy" id="3063995"/>
    <lineage>
        <taxon>Bacteria</taxon>
        <taxon>Pseudomonadati</taxon>
        <taxon>Bacteroidota</taxon>
        <taxon>Cytophagia</taxon>
        <taxon>Cytophagales</taxon>
        <taxon>Hymenobacteraceae</taxon>
        <taxon>Hymenobacter</taxon>
    </lineage>
</organism>
<dbReference type="PANTHER" id="PTHR46580:SF2">
    <property type="entry name" value="MAM DOMAIN-CONTAINING PROTEIN"/>
    <property type="match status" value="1"/>
</dbReference>
<dbReference type="SUPFAM" id="SSF69318">
    <property type="entry name" value="Integrin alpha N-terminal domain"/>
    <property type="match status" value="2"/>
</dbReference>
<reference evidence="4" key="1">
    <citation type="submission" date="2023-07" db="EMBL/GenBank/DDBJ databases">
        <authorList>
            <person name="Kim M.K."/>
        </authorList>
    </citation>
    <scope>NUCLEOTIDE SEQUENCE</scope>
    <source>
        <strain evidence="4">M29</strain>
    </source>
</reference>
<dbReference type="Gene3D" id="2.130.10.130">
    <property type="entry name" value="Integrin alpha, N-terminal"/>
    <property type="match status" value="3"/>
</dbReference>
<evidence type="ECO:0000259" key="3">
    <source>
        <dbReference type="Pfam" id="PF13205"/>
    </source>
</evidence>
<dbReference type="NCBIfam" id="TIGR04183">
    <property type="entry name" value="Por_Secre_tail"/>
    <property type="match status" value="1"/>
</dbReference>
<proteinExistence type="predicted"/>